<evidence type="ECO:0000259" key="6">
    <source>
        <dbReference type="PROSITE" id="PS51704"/>
    </source>
</evidence>
<evidence type="ECO:0000313" key="8">
    <source>
        <dbReference type="Proteomes" id="UP000187406"/>
    </source>
</evidence>
<dbReference type="CDD" id="cd08556">
    <property type="entry name" value="GDPD"/>
    <property type="match status" value="1"/>
</dbReference>
<keyword evidence="2" id="KW-0319">Glycerol metabolism</keyword>
<dbReference type="OrthoDB" id="1914153at2759"/>
<dbReference type="GO" id="GO:0006071">
    <property type="term" value="P:glycerol metabolic process"/>
    <property type="evidence" value="ECO:0007669"/>
    <property type="project" value="UniProtKB-KW"/>
</dbReference>
<feature type="transmembrane region" description="Helical" evidence="5">
    <location>
        <begin position="45"/>
        <end position="63"/>
    </location>
</feature>
<reference evidence="8" key="1">
    <citation type="submission" date="2016-04" db="EMBL/GenBank/DDBJ databases">
        <title>Cephalotus genome sequencing.</title>
        <authorList>
            <person name="Fukushima K."/>
            <person name="Hasebe M."/>
            <person name="Fang X."/>
        </authorList>
    </citation>
    <scope>NUCLEOTIDE SEQUENCE [LARGE SCALE GENOMIC DNA]</scope>
    <source>
        <strain evidence="8">cv. St1</strain>
    </source>
</reference>
<dbReference type="PANTHER" id="PTHR47449">
    <property type="entry name" value="GLYCEROPHOSPHODIESTER PHOSPHODIESTERASE GDPD4"/>
    <property type="match status" value="1"/>
</dbReference>
<dbReference type="AlphaFoldDB" id="A0A1Q3BVW7"/>
<dbReference type="PANTHER" id="PTHR47449:SF2">
    <property type="entry name" value="GLYCEROPHOSPHODIESTER PHOSPHODIESTERASE GDPD4"/>
    <property type="match status" value="1"/>
</dbReference>
<comment type="caution">
    <text evidence="7">The sequence shown here is derived from an EMBL/GenBank/DDBJ whole genome shotgun (WGS) entry which is preliminary data.</text>
</comment>
<dbReference type="InParanoid" id="A0A1Q3BVW7"/>
<protein>
    <recommendedName>
        <fullName evidence="1">glycerophosphodiester phosphodiesterase</fullName>
        <ecNumber evidence="1">3.1.4.46</ecNumber>
    </recommendedName>
</protein>
<organism evidence="7 8">
    <name type="scientific">Cephalotus follicularis</name>
    <name type="common">Albany pitcher plant</name>
    <dbReference type="NCBI Taxonomy" id="3775"/>
    <lineage>
        <taxon>Eukaryota</taxon>
        <taxon>Viridiplantae</taxon>
        <taxon>Streptophyta</taxon>
        <taxon>Embryophyta</taxon>
        <taxon>Tracheophyta</taxon>
        <taxon>Spermatophyta</taxon>
        <taxon>Magnoliopsida</taxon>
        <taxon>eudicotyledons</taxon>
        <taxon>Gunneridae</taxon>
        <taxon>Pentapetalae</taxon>
        <taxon>rosids</taxon>
        <taxon>fabids</taxon>
        <taxon>Oxalidales</taxon>
        <taxon>Cephalotaceae</taxon>
        <taxon>Cephalotus</taxon>
    </lineage>
</organism>
<dbReference type="Gene3D" id="3.20.20.190">
    <property type="entry name" value="Phosphatidylinositol (PI) phosphodiesterase"/>
    <property type="match status" value="1"/>
</dbReference>
<dbReference type="Pfam" id="PF03009">
    <property type="entry name" value="GDPD"/>
    <property type="match status" value="1"/>
</dbReference>
<evidence type="ECO:0000256" key="3">
    <source>
        <dbReference type="ARBA" id="ARBA00047512"/>
    </source>
</evidence>
<feature type="domain" description="GP-PDE" evidence="6">
    <location>
        <begin position="83"/>
        <end position="197"/>
    </location>
</feature>
<feature type="non-terminal residue" evidence="7">
    <location>
        <position position="409"/>
    </location>
</feature>
<dbReference type="InterPro" id="IPR030395">
    <property type="entry name" value="GP_PDE_dom"/>
</dbReference>
<dbReference type="EMBL" id="BDDD01000956">
    <property type="protein sequence ID" value="GAV72019.1"/>
    <property type="molecule type" value="Genomic_DNA"/>
</dbReference>
<evidence type="ECO:0000256" key="4">
    <source>
        <dbReference type="SAM" id="MobiDB-lite"/>
    </source>
</evidence>
<evidence type="ECO:0000256" key="1">
    <source>
        <dbReference type="ARBA" id="ARBA00012247"/>
    </source>
</evidence>
<dbReference type="FunCoup" id="A0A1Q3BVW7">
    <property type="interactions" value="11"/>
</dbReference>
<keyword evidence="5" id="KW-0472">Membrane</keyword>
<evidence type="ECO:0000313" key="7">
    <source>
        <dbReference type="EMBL" id="GAV72019.1"/>
    </source>
</evidence>
<dbReference type="EC" id="3.1.4.46" evidence="1"/>
<dbReference type="SUPFAM" id="SSF51695">
    <property type="entry name" value="PLC-like phosphodiesterases"/>
    <property type="match status" value="1"/>
</dbReference>
<dbReference type="InterPro" id="IPR017946">
    <property type="entry name" value="PLC-like_Pdiesterase_TIM-brl"/>
</dbReference>
<evidence type="ECO:0000256" key="5">
    <source>
        <dbReference type="SAM" id="Phobius"/>
    </source>
</evidence>
<keyword evidence="5" id="KW-1133">Transmembrane helix</keyword>
<accession>A0A1Q3BVW7</accession>
<dbReference type="InterPro" id="IPR044236">
    <property type="entry name" value="GDPD4"/>
</dbReference>
<keyword evidence="8" id="KW-1185">Reference proteome</keyword>
<dbReference type="PROSITE" id="PS51704">
    <property type="entry name" value="GP_PDE"/>
    <property type="match status" value="1"/>
</dbReference>
<gene>
    <name evidence="7" type="ORF">CFOL_v3_15508</name>
</gene>
<feature type="transmembrane region" description="Helical" evidence="5">
    <location>
        <begin position="349"/>
        <end position="375"/>
    </location>
</feature>
<dbReference type="GO" id="GO:0008889">
    <property type="term" value="F:glycerophosphodiester phosphodiesterase activity"/>
    <property type="evidence" value="ECO:0007669"/>
    <property type="project" value="UniProtKB-EC"/>
</dbReference>
<sequence length="409" mass="45119">MAISGGSSYRMGRRQTQQRQQQHGRRHFGHPFPFRFSPPRMSFRLILMTLVFIALLPPIYFHFKLRRLHHIQLKKCGWLNDPPLVCAHGGDSSNAFPNTMAAYHSALHSQVDCIEIDVSRSLDGVLFALHDRDLQQISGNNTSKVGHLSTGEIKELDASHLTAQKSLDQIVPTIEDAIKLISRSVRQVILDAKVGPPLYEKGLAKDILSVVGYIVLIDPSTGVRNTLLRMRGARVVGVYHPLVDEKLVRFLHGGTEPKQLAFSAALGITLGVFPICGVTVLLCGMAIAMLRSLCHSPTVMLANFIATPIELSLVVPFLRFGEFISGGPHFPLTSDALKKVLTGQASHEVLLSIAHALLGWLVAAPFILAALYIIFLPCFKILVRKFNTVSSSPQKAPFLHSEVKLKVRD</sequence>
<keyword evidence="5" id="KW-0812">Transmembrane</keyword>
<feature type="transmembrane region" description="Helical" evidence="5">
    <location>
        <begin position="260"/>
        <end position="287"/>
    </location>
</feature>
<dbReference type="Pfam" id="PF09835">
    <property type="entry name" value="DUF2062"/>
    <property type="match status" value="1"/>
</dbReference>
<dbReference type="GO" id="GO:0006629">
    <property type="term" value="P:lipid metabolic process"/>
    <property type="evidence" value="ECO:0007669"/>
    <property type="project" value="InterPro"/>
</dbReference>
<comment type="catalytic activity">
    <reaction evidence="3">
        <text>a sn-glycero-3-phosphodiester + H2O = an alcohol + sn-glycerol 3-phosphate + H(+)</text>
        <dbReference type="Rhea" id="RHEA:12969"/>
        <dbReference type="ChEBI" id="CHEBI:15377"/>
        <dbReference type="ChEBI" id="CHEBI:15378"/>
        <dbReference type="ChEBI" id="CHEBI:30879"/>
        <dbReference type="ChEBI" id="CHEBI:57597"/>
        <dbReference type="ChEBI" id="CHEBI:83408"/>
        <dbReference type="EC" id="3.1.4.46"/>
    </reaction>
</comment>
<dbReference type="STRING" id="3775.A0A1Q3BVW7"/>
<evidence type="ECO:0000256" key="2">
    <source>
        <dbReference type="ARBA" id="ARBA00022798"/>
    </source>
</evidence>
<feature type="region of interest" description="Disordered" evidence="4">
    <location>
        <begin position="1"/>
        <end position="29"/>
    </location>
</feature>
<dbReference type="InterPro" id="IPR018639">
    <property type="entry name" value="DUF2062"/>
</dbReference>
<proteinExistence type="predicted"/>
<dbReference type="Proteomes" id="UP000187406">
    <property type="component" value="Unassembled WGS sequence"/>
</dbReference>
<name>A0A1Q3BVW7_CEPFO</name>